<evidence type="ECO:0000313" key="3">
    <source>
        <dbReference type="EMBL" id="TKS86884.1"/>
    </source>
</evidence>
<name>A0A4U5VFA0_COLLU</name>
<accession>A0A4U5VFA0</accession>
<dbReference type="EMBL" id="CM014095">
    <property type="protein sequence ID" value="TKS86884.1"/>
    <property type="molecule type" value="Genomic_DNA"/>
</dbReference>
<evidence type="ECO:0000256" key="1">
    <source>
        <dbReference type="SAM" id="MobiDB-lite"/>
    </source>
</evidence>
<gene>
    <name evidence="3" type="ORF">D9C73_021005</name>
</gene>
<dbReference type="Proteomes" id="UP000298787">
    <property type="component" value="Chromosome 18"/>
</dbReference>
<feature type="region of interest" description="Disordered" evidence="1">
    <location>
        <begin position="168"/>
        <end position="191"/>
    </location>
</feature>
<protein>
    <submittedName>
        <fullName evidence="3">PTX3 Pentaxin-related protein</fullName>
    </submittedName>
</protein>
<dbReference type="STRING" id="240159.A0A4U5VFA0"/>
<dbReference type="GO" id="GO:0005615">
    <property type="term" value="C:extracellular space"/>
    <property type="evidence" value="ECO:0007669"/>
    <property type="project" value="TreeGrafter"/>
</dbReference>
<proteinExistence type="predicted"/>
<feature type="signal peptide" evidence="2">
    <location>
        <begin position="1"/>
        <end position="21"/>
    </location>
</feature>
<reference evidence="3 4" key="1">
    <citation type="submission" date="2019-01" db="EMBL/GenBank/DDBJ databases">
        <title>Genome Assembly of Collichthys lucidus.</title>
        <authorList>
            <person name="Cai M."/>
            <person name="Xiao S."/>
        </authorList>
    </citation>
    <scope>NUCLEOTIDE SEQUENCE [LARGE SCALE GENOMIC DNA]</scope>
    <source>
        <strain evidence="3">JT15FE1705JMU</strain>
        <tissue evidence="3">Muscle</tissue>
    </source>
</reference>
<dbReference type="PANTHER" id="PTHR46943">
    <property type="entry name" value="PENTRAXIN-RELATED PROTEIN PTX3"/>
    <property type="match status" value="1"/>
</dbReference>
<dbReference type="GO" id="GO:0001849">
    <property type="term" value="F:complement component C1q complex binding"/>
    <property type="evidence" value="ECO:0007669"/>
    <property type="project" value="TreeGrafter"/>
</dbReference>
<dbReference type="PANTHER" id="PTHR46943:SF1">
    <property type="entry name" value="PENTRAXIN-RELATED PROTEIN PTX3"/>
    <property type="match status" value="1"/>
</dbReference>
<keyword evidence="4" id="KW-1185">Reference proteome</keyword>
<dbReference type="AlphaFoldDB" id="A0A4U5VFA0"/>
<organism evidence="3 4">
    <name type="scientific">Collichthys lucidus</name>
    <name type="common">Big head croaker</name>
    <name type="synonym">Sciaena lucida</name>
    <dbReference type="NCBI Taxonomy" id="240159"/>
    <lineage>
        <taxon>Eukaryota</taxon>
        <taxon>Metazoa</taxon>
        <taxon>Chordata</taxon>
        <taxon>Craniata</taxon>
        <taxon>Vertebrata</taxon>
        <taxon>Euteleostomi</taxon>
        <taxon>Actinopterygii</taxon>
        <taxon>Neopterygii</taxon>
        <taxon>Teleostei</taxon>
        <taxon>Neoteleostei</taxon>
        <taxon>Acanthomorphata</taxon>
        <taxon>Eupercaria</taxon>
        <taxon>Sciaenidae</taxon>
        <taxon>Collichthys</taxon>
    </lineage>
</organism>
<evidence type="ECO:0000313" key="4">
    <source>
        <dbReference type="Proteomes" id="UP000298787"/>
    </source>
</evidence>
<dbReference type="GO" id="GO:0045087">
    <property type="term" value="P:innate immune response"/>
    <property type="evidence" value="ECO:0007669"/>
    <property type="project" value="TreeGrafter"/>
</dbReference>
<keyword evidence="2" id="KW-0732">Signal</keyword>
<feature type="chain" id="PRO_5020884081" evidence="2">
    <location>
        <begin position="22"/>
        <end position="255"/>
    </location>
</feature>
<evidence type="ECO:0000256" key="2">
    <source>
        <dbReference type="SAM" id="SignalP"/>
    </source>
</evidence>
<sequence>MHVFRIWRALCVLGFVGASLCVNDFEYEGNYAENYDNEISQDQQEGETPTTPCQATDFSRWDKLFIALEDSQMRQNMLLESLEQCSGGMVSLKNRVDKLAKGTCQQCLPSLESACRAQSEQTSVRLQQGLAELRREGEDRERSLNATLQQLLHSSREGNARLRQLEDGLVPSGTADGGMERQPTPRPGGLGALAFGLGMKPFLSGQKKQEVTSPLDMATMERALVAIATELQKIHLQLSRVIEREGTSGKDRGDT</sequence>
<dbReference type="InterPro" id="IPR042837">
    <property type="entry name" value="PTX3"/>
</dbReference>